<keyword evidence="2" id="KW-1185">Reference proteome</keyword>
<evidence type="ECO:0000313" key="2">
    <source>
        <dbReference type="Proteomes" id="UP000198307"/>
    </source>
</evidence>
<dbReference type="EMBL" id="FZQB01000016">
    <property type="protein sequence ID" value="SNT76194.1"/>
    <property type="molecule type" value="Genomic_DNA"/>
</dbReference>
<organism evidence="1 2">
    <name type="scientific">Paracoccus seriniphilus</name>
    <dbReference type="NCBI Taxonomy" id="184748"/>
    <lineage>
        <taxon>Bacteria</taxon>
        <taxon>Pseudomonadati</taxon>
        <taxon>Pseudomonadota</taxon>
        <taxon>Alphaproteobacteria</taxon>
        <taxon>Rhodobacterales</taxon>
        <taxon>Paracoccaceae</taxon>
        <taxon>Paracoccus</taxon>
    </lineage>
</organism>
<name>A0A239Q108_9RHOB</name>
<protein>
    <submittedName>
        <fullName evidence="1">Uncharacterized protein</fullName>
    </submittedName>
</protein>
<dbReference type="OrthoDB" id="7691213at2"/>
<accession>A0A239Q108</accession>
<dbReference type="AlphaFoldDB" id="A0A239Q108"/>
<dbReference type="RefSeq" id="WP_089345525.1">
    <property type="nucleotide sequence ID" value="NZ_CP067130.1"/>
</dbReference>
<reference evidence="1 2" key="1">
    <citation type="submission" date="2017-07" db="EMBL/GenBank/DDBJ databases">
        <authorList>
            <person name="Sun Z.S."/>
            <person name="Albrecht U."/>
            <person name="Echele G."/>
            <person name="Lee C.C."/>
        </authorList>
    </citation>
    <scope>NUCLEOTIDE SEQUENCE [LARGE SCALE GENOMIC DNA]</scope>
    <source>
        <strain evidence="1 2">DSM 14827</strain>
    </source>
</reference>
<sequence length="149" mass="17024">MLNRIIRNRQSRGHRLENLDRTEVEILRIARRIFHGLATTAHDPMSLEQALEVDPDRLNSVVPLRLMLVINAMRRARSSCFIYANPFCPRCQSRLTPEERLFVAVFRAVVQQQKTMAHANAMILCEGGDTRAFLSQMQELARLVPAQAG</sequence>
<gene>
    <name evidence="1" type="ORF">SAMN05444959_11659</name>
</gene>
<dbReference type="Proteomes" id="UP000198307">
    <property type="component" value="Unassembled WGS sequence"/>
</dbReference>
<evidence type="ECO:0000313" key="1">
    <source>
        <dbReference type="EMBL" id="SNT76194.1"/>
    </source>
</evidence>
<proteinExistence type="predicted"/>